<organism evidence="1 3">
    <name type="scientific">Acetobacter ghanensis</name>
    <dbReference type="NCBI Taxonomy" id="431306"/>
    <lineage>
        <taxon>Bacteria</taxon>
        <taxon>Pseudomonadati</taxon>
        <taxon>Pseudomonadota</taxon>
        <taxon>Alphaproteobacteria</taxon>
        <taxon>Acetobacterales</taxon>
        <taxon>Acetobacteraceae</taxon>
        <taxon>Acetobacter</taxon>
    </lineage>
</organism>
<dbReference type="OrthoDB" id="6976230at2"/>
<protein>
    <submittedName>
        <fullName evidence="1">Uncharacterized protein</fullName>
    </submittedName>
</protein>
<dbReference type="RefSeq" id="WP_059024021.1">
    <property type="nucleotide sequence ID" value="NZ_LN609302.1"/>
</dbReference>
<evidence type="ECO:0000313" key="1">
    <source>
        <dbReference type="EMBL" id="CEF56461.1"/>
    </source>
</evidence>
<evidence type="ECO:0000313" key="4">
    <source>
        <dbReference type="Proteomes" id="UP000657200"/>
    </source>
</evidence>
<gene>
    <name evidence="1" type="ORF">AGA_2003</name>
    <name evidence="2" type="ORF">GOB80_10815</name>
</gene>
<evidence type="ECO:0000313" key="2">
    <source>
        <dbReference type="EMBL" id="NHO40160.1"/>
    </source>
</evidence>
<dbReference type="AlphaFoldDB" id="A0A0U5BLA9"/>
<evidence type="ECO:0000313" key="3">
    <source>
        <dbReference type="Proteomes" id="UP000068250"/>
    </source>
</evidence>
<dbReference type="Proteomes" id="UP000657200">
    <property type="component" value="Unassembled WGS sequence"/>
</dbReference>
<name>A0A0U5BLA9_9PROT</name>
<dbReference type="EMBL" id="WOTE01000007">
    <property type="protein sequence ID" value="NHO40160.1"/>
    <property type="molecule type" value="Genomic_DNA"/>
</dbReference>
<reference evidence="2 4" key="3">
    <citation type="journal article" date="2020" name="Int. J. Syst. Evol. Microbiol.">
        <title>Novel acetic acid bacteria from cider fermentations: Acetobacter conturbans sp. nov. and Acetobacter fallax sp. nov.</title>
        <authorList>
            <person name="Sombolestani A.S."/>
            <person name="Cleenwerck I."/>
            <person name="Cnockaert M."/>
            <person name="Borremans W."/>
            <person name="Wieme A.D."/>
            <person name="De Vuyst L."/>
            <person name="Vandamme P."/>
        </authorList>
    </citation>
    <scope>NUCLEOTIDE SEQUENCE [LARGE SCALE GENOMIC DNA]</scope>
    <source>
        <strain evidence="2 4">LMG 23848</strain>
    </source>
</reference>
<reference evidence="3" key="1">
    <citation type="submission" date="2014-09" db="EMBL/GenBank/DDBJ databases">
        <authorList>
            <person name="Illeghems K.G."/>
        </authorList>
    </citation>
    <scope>NUCLEOTIDE SEQUENCE [LARGE SCALE GENOMIC DNA]</scope>
    <source>
        <strain evidence="3">LMG 23848T</strain>
    </source>
</reference>
<dbReference type="EMBL" id="LN609302">
    <property type="protein sequence ID" value="CEF56461.1"/>
    <property type="molecule type" value="Genomic_DNA"/>
</dbReference>
<proteinExistence type="predicted"/>
<keyword evidence="4" id="KW-1185">Reference proteome</keyword>
<dbReference type="Proteomes" id="UP000068250">
    <property type="component" value="Chromosome I"/>
</dbReference>
<dbReference type="PATRIC" id="fig|431306.5.peg.2065"/>
<accession>A0A0U5BLA9</accession>
<reference evidence="1" key="2">
    <citation type="submission" date="2014-09" db="EMBL/GenBank/DDBJ databases">
        <authorList>
            <person name="Magalhaes I.L.F."/>
            <person name="Oliveira U."/>
            <person name="Santos F.R."/>
            <person name="Vidigal T.H.D.A."/>
            <person name="Brescovit A.D."/>
            <person name="Santos A.J."/>
        </authorList>
    </citation>
    <scope>NUCLEOTIDE SEQUENCE</scope>
    <source>
        <strain evidence="1">LMG 23848T</strain>
    </source>
</reference>
<sequence>MAAGLVHIKGYYVEFVKSSGRLRRLRRFFYGSANATEAAFHGSRNAELIASVNLSAGKDSGILDCLTHVIAAVESSPSVILATTVGPLHNSPILHLPKFEITTPGPAPGFDAWLQRGVLAAKYRDVQQFLTVSVVLQKRLQQDIVAAVFSSRGLLEPGERNVVRFRYMREVEDGSAYELSEDDDHGRTSATTNQWKSRYCVWTHFDDWLSDDCYRAHRADMVLRSGDRRRAKIKELRNCGENKDWEQGRKTIFLQALSDVWTELAKEGRPNDYLKGGPHGIDREHYGDRFEKKLLTDYRLAQDSDFRARYIDGYEFPAMLRFRQDTVSWDDFVRSWCESVALEAAKRRPSSLLARTLVLIMAELGIEELDSAKIYDWLRKSWNKPNVGELLIFTEN</sequence>
<dbReference type="STRING" id="431306.AGA_2003"/>